<dbReference type="PRINTS" id="PR00035">
    <property type="entry name" value="HTHGNTR"/>
</dbReference>
<dbReference type="EMBL" id="MBEW02000007">
    <property type="protein sequence ID" value="RDY21497.1"/>
    <property type="molecule type" value="Genomic_DNA"/>
</dbReference>
<evidence type="ECO:0000259" key="4">
    <source>
        <dbReference type="PROSITE" id="PS50949"/>
    </source>
</evidence>
<dbReference type="GO" id="GO:0003677">
    <property type="term" value="F:DNA binding"/>
    <property type="evidence" value="ECO:0007669"/>
    <property type="project" value="UniProtKB-KW"/>
</dbReference>
<reference evidence="5 6" key="1">
    <citation type="journal article" date="2016" name="Genome Announc.">
        <title>Draft Genome Sequence of Criibacterium bergeronii gen. nov., sp. nov., Strain CCRI-22567T, Isolated from a Vaginal Sample from a Woman with Bacterial Vaginosis.</title>
        <authorList>
            <person name="Maheux A.F."/>
            <person name="Berube E."/>
            <person name="Boudreau D.K."/>
            <person name="Raymond F."/>
            <person name="Corbeil J."/>
            <person name="Roy P.H."/>
            <person name="Boissinot M."/>
            <person name="Omar R.F."/>
        </authorList>
    </citation>
    <scope>NUCLEOTIDE SEQUENCE [LARGE SCALE GENOMIC DNA]</scope>
    <source>
        <strain evidence="5 6">CCRI-22567</strain>
    </source>
</reference>
<dbReference type="PANTHER" id="PTHR44846:SF1">
    <property type="entry name" value="MANNOSYL-D-GLYCERATE TRANSPORT_METABOLISM SYSTEM REPRESSOR MNGR-RELATED"/>
    <property type="match status" value="1"/>
</dbReference>
<dbReference type="AlphaFoldDB" id="A0A371ILZ2"/>
<dbReference type="Gene3D" id="1.10.10.10">
    <property type="entry name" value="Winged helix-like DNA-binding domain superfamily/Winged helix DNA-binding domain"/>
    <property type="match status" value="1"/>
</dbReference>
<evidence type="ECO:0000313" key="5">
    <source>
        <dbReference type="EMBL" id="RDY21497.1"/>
    </source>
</evidence>
<keyword evidence="6" id="KW-1185">Reference proteome</keyword>
<evidence type="ECO:0000313" key="6">
    <source>
        <dbReference type="Proteomes" id="UP000093352"/>
    </source>
</evidence>
<protein>
    <submittedName>
        <fullName evidence="5">GntR family transcriptional regulator</fullName>
    </submittedName>
</protein>
<dbReference type="Proteomes" id="UP000093352">
    <property type="component" value="Unassembled WGS sequence"/>
</dbReference>
<sequence length="218" mass="25218">MEFFEKIPSERQLCDMYEVSRTTVRQALSELELNGYIIKIQGKGTFVAKPNNSKQDLSSYYSFTDQTIAMGKKPTSEILDYSIEIAKKYVQENMNLENNAKVIKFKRLRLADGVPMLLETTYLPYSKFSTLTRENLVKKPLYDIFEQDFHKKIFKVVEQYSAINLTQKQADTLKVSHNTACLSVTRYSYDAKGAIIEMTHTLARSDQFIYQTQITIPN</sequence>
<dbReference type="GO" id="GO:0003700">
    <property type="term" value="F:DNA-binding transcription factor activity"/>
    <property type="evidence" value="ECO:0007669"/>
    <property type="project" value="InterPro"/>
</dbReference>
<evidence type="ECO:0000256" key="3">
    <source>
        <dbReference type="ARBA" id="ARBA00023163"/>
    </source>
</evidence>
<dbReference type="NCBIfam" id="TIGR01643">
    <property type="entry name" value="YD_repeat_2x"/>
    <property type="match status" value="1"/>
</dbReference>
<dbReference type="PANTHER" id="PTHR44846">
    <property type="entry name" value="MANNOSYL-D-GLYCERATE TRANSPORT/METABOLISM SYSTEM REPRESSOR MNGR-RELATED"/>
    <property type="match status" value="1"/>
</dbReference>
<organism evidence="5 6">
    <name type="scientific">Criibacterium bergeronii</name>
    <dbReference type="NCBI Taxonomy" id="1871336"/>
    <lineage>
        <taxon>Bacteria</taxon>
        <taxon>Bacillati</taxon>
        <taxon>Bacillota</taxon>
        <taxon>Clostridia</taxon>
        <taxon>Peptostreptococcales</taxon>
        <taxon>Filifactoraceae</taxon>
        <taxon>Criibacterium</taxon>
    </lineage>
</organism>
<keyword evidence="3" id="KW-0804">Transcription</keyword>
<evidence type="ECO:0000256" key="1">
    <source>
        <dbReference type="ARBA" id="ARBA00023015"/>
    </source>
</evidence>
<dbReference type="InterPro" id="IPR050679">
    <property type="entry name" value="Bact_HTH_transcr_reg"/>
</dbReference>
<dbReference type="InterPro" id="IPR036388">
    <property type="entry name" value="WH-like_DNA-bd_sf"/>
</dbReference>
<keyword evidence="2" id="KW-0238">DNA-binding</keyword>
<dbReference type="SUPFAM" id="SSF64288">
    <property type="entry name" value="Chorismate lyase-like"/>
    <property type="match status" value="1"/>
</dbReference>
<dbReference type="InterPro" id="IPR036390">
    <property type="entry name" value="WH_DNA-bd_sf"/>
</dbReference>
<dbReference type="InterPro" id="IPR011663">
    <property type="entry name" value="UTRA"/>
</dbReference>
<dbReference type="PROSITE" id="PS50949">
    <property type="entry name" value="HTH_GNTR"/>
    <property type="match status" value="1"/>
</dbReference>
<dbReference type="CDD" id="cd07377">
    <property type="entry name" value="WHTH_GntR"/>
    <property type="match status" value="1"/>
</dbReference>
<evidence type="ECO:0000256" key="2">
    <source>
        <dbReference type="ARBA" id="ARBA00023125"/>
    </source>
</evidence>
<dbReference type="Gene3D" id="3.40.1410.10">
    <property type="entry name" value="Chorismate lyase-like"/>
    <property type="match status" value="1"/>
</dbReference>
<feature type="domain" description="HTH gntR-type" evidence="4">
    <location>
        <begin position="1"/>
        <end position="50"/>
    </location>
</feature>
<proteinExistence type="predicted"/>
<name>A0A371ILZ2_9FIRM</name>
<dbReference type="STRING" id="1871336.BBG48_06395"/>
<dbReference type="InterPro" id="IPR006530">
    <property type="entry name" value="YD"/>
</dbReference>
<dbReference type="InterPro" id="IPR000524">
    <property type="entry name" value="Tscrpt_reg_HTH_GntR"/>
</dbReference>
<dbReference type="InterPro" id="IPR028978">
    <property type="entry name" value="Chorismate_lyase_/UTRA_dom_sf"/>
</dbReference>
<dbReference type="Pfam" id="PF00392">
    <property type="entry name" value="GntR"/>
    <property type="match status" value="1"/>
</dbReference>
<dbReference type="SUPFAM" id="SSF46785">
    <property type="entry name" value="Winged helix' DNA-binding domain"/>
    <property type="match status" value="1"/>
</dbReference>
<dbReference type="GO" id="GO:0045892">
    <property type="term" value="P:negative regulation of DNA-templated transcription"/>
    <property type="evidence" value="ECO:0007669"/>
    <property type="project" value="TreeGrafter"/>
</dbReference>
<keyword evidence="1" id="KW-0805">Transcription regulation</keyword>
<gene>
    <name evidence="5" type="ORF">BBG48_004875</name>
</gene>
<accession>A0A371ILZ2</accession>
<dbReference type="Pfam" id="PF07702">
    <property type="entry name" value="UTRA"/>
    <property type="match status" value="1"/>
</dbReference>
<comment type="caution">
    <text evidence="5">The sequence shown here is derived from an EMBL/GenBank/DDBJ whole genome shotgun (WGS) entry which is preliminary data.</text>
</comment>
<dbReference type="SMART" id="SM00866">
    <property type="entry name" value="UTRA"/>
    <property type="match status" value="1"/>
</dbReference>
<dbReference type="SMART" id="SM00345">
    <property type="entry name" value="HTH_GNTR"/>
    <property type="match status" value="1"/>
</dbReference>